<gene>
    <name evidence="3" type="ORF">HPB51_011675</name>
</gene>
<dbReference type="Pfam" id="PF13855">
    <property type="entry name" value="LRR_8"/>
    <property type="match status" value="1"/>
</dbReference>
<dbReference type="PROSITE" id="PS51450">
    <property type="entry name" value="LRR"/>
    <property type="match status" value="1"/>
</dbReference>
<keyword evidence="1" id="KW-0433">Leucine-rich repeat</keyword>
<accession>A0A9J6DMU0</accession>
<reference evidence="3" key="1">
    <citation type="journal article" date="2020" name="Cell">
        <title>Large-Scale Comparative Analyses of Tick Genomes Elucidate Their Genetic Diversity and Vector Capacities.</title>
        <authorList>
            <consortium name="Tick Genome and Microbiome Consortium (TIGMIC)"/>
            <person name="Jia N."/>
            <person name="Wang J."/>
            <person name="Shi W."/>
            <person name="Du L."/>
            <person name="Sun Y."/>
            <person name="Zhan W."/>
            <person name="Jiang J.F."/>
            <person name="Wang Q."/>
            <person name="Zhang B."/>
            <person name="Ji P."/>
            <person name="Bell-Sakyi L."/>
            <person name="Cui X.M."/>
            <person name="Yuan T.T."/>
            <person name="Jiang B.G."/>
            <person name="Yang W.F."/>
            <person name="Lam T.T."/>
            <person name="Chang Q.C."/>
            <person name="Ding S.J."/>
            <person name="Wang X.J."/>
            <person name="Zhu J.G."/>
            <person name="Ruan X.D."/>
            <person name="Zhao L."/>
            <person name="Wei J.T."/>
            <person name="Ye R.Z."/>
            <person name="Que T.C."/>
            <person name="Du C.H."/>
            <person name="Zhou Y.H."/>
            <person name="Cheng J.X."/>
            <person name="Dai P.F."/>
            <person name="Guo W.B."/>
            <person name="Han X.H."/>
            <person name="Huang E.J."/>
            <person name="Li L.F."/>
            <person name="Wei W."/>
            <person name="Gao Y.C."/>
            <person name="Liu J.Z."/>
            <person name="Shao H.Z."/>
            <person name="Wang X."/>
            <person name="Wang C.C."/>
            <person name="Yang T.C."/>
            <person name="Huo Q.B."/>
            <person name="Li W."/>
            <person name="Chen H.Y."/>
            <person name="Chen S.E."/>
            <person name="Zhou L.G."/>
            <person name="Ni X.B."/>
            <person name="Tian J.H."/>
            <person name="Sheng Y."/>
            <person name="Liu T."/>
            <person name="Pan Y.S."/>
            <person name="Xia L.Y."/>
            <person name="Li J."/>
            <person name="Zhao F."/>
            <person name="Cao W.C."/>
        </authorList>
    </citation>
    <scope>NUCLEOTIDE SEQUENCE</scope>
    <source>
        <strain evidence="3">Rmic-2018</strain>
    </source>
</reference>
<dbReference type="SUPFAM" id="SSF52058">
    <property type="entry name" value="L domain-like"/>
    <property type="match status" value="1"/>
</dbReference>
<evidence type="ECO:0000313" key="3">
    <source>
        <dbReference type="EMBL" id="KAH8023232.1"/>
    </source>
</evidence>
<keyword evidence="2" id="KW-0677">Repeat</keyword>
<dbReference type="InterPro" id="IPR032675">
    <property type="entry name" value="LRR_dom_sf"/>
</dbReference>
<dbReference type="Proteomes" id="UP000821866">
    <property type="component" value="Chromosome 6"/>
</dbReference>
<proteinExistence type="predicted"/>
<dbReference type="EMBL" id="JABSTU010000008">
    <property type="protein sequence ID" value="KAH8023232.1"/>
    <property type="molecule type" value="Genomic_DNA"/>
</dbReference>
<dbReference type="InterPro" id="IPR001611">
    <property type="entry name" value="Leu-rich_rpt"/>
</dbReference>
<evidence type="ECO:0000256" key="2">
    <source>
        <dbReference type="ARBA" id="ARBA00022737"/>
    </source>
</evidence>
<protein>
    <submittedName>
        <fullName evidence="3">Uncharacterized protein</fullName>
    </submittedName>
</protein>
<evidence type="ECO:0000256" key="1">
    <source>
        <dbReference type="ARBA" id="ARBA00022614"/>
    </source>
</evidence>
<comment type="caution">
    <text evidence="3">The sequence shown here is derived from an EMBL/GenBank/DDBJ whole genome shotgun (WGS) entry which is preliminary data.</text>
</comment>
<organism evidence="3 4">
    <name type="scientific">Rhipicephalus microplus</name>
    <name type="common">Cattle tick</name>
    <name type="synonym">Boophilus microplus</name>
    <dbReference type="NCBI Taxonomy" id="6941"/>
    <lineage>
        <taxon>Eukaryota</taxon>
        <taxon>Metazoa</taxon>
        <taxon>Ecdysozoa</taxon>
        <taxon>Arthropoda</taxon>
        <taxon>Chelicerata</taxon>
        <taxon>Arachnida</taxon>
        <taxon>Acari</taxon>
        <taxon>Parasitiformes</taxon>
        <taxon>Ixodida</taxon>
        <taxon>Ixodoidea</taxon>
        <taxon>Ixodidae</taxon>
        <taxon>Rhipicephalinae</taxon>
        <taxon>Rhipicephalus</taxon>
        <taxon>Boophilus</taxon>
    </lineage>
</organism>
<reference evidence="3" key="2">
    <citation type="submission" date="2021-09" db="EMBL/GenBank/DDBJ databases">
        <authorList>
            <person name="Jia N."/>
            <person name="Wang J."/>
            <person name="Shi W."/>
            <person name="Du L."/>
            <person name="Sun Y."/>
            <person name="Zhan W."/>
            <person name="Jiang J."/>
            <person name="Wang Q."/>
            <person name="Zhang B."/>
            <person name="Ji P."/>
            <person name="Sakyi L.B."/>
            <person name="Cui X."/>
            <person name="Yuan T."/>
            <person name="Jiang B."/>
            <person name="Yang W."/>
            <person name="Lam T.T.-Y."/>
            <person name="Chang Q."/>
            <person name="Ding S."/>
            <person name="Wang X."/>
            <person name="Zhu J."/>
            <person name="Ruan X."/>
            <person name="Zhao L."/>
            <person name="Wei J."/>
            <person name="Que T."/>
            <person name="Du C."/>
            <person name="Cheng J."/>
            <person name="Dai P."/>
            <person name="Han X."/>
            <person name="Huang E."/>
            <person name="Gao Y."/>
            <person name="Liu J."/>
            <person name="Shao H."/>
            <person name="Ye R."/>
            <person name="Li L."/>
            <person name="Wei W."/>
            <person name="Wang X."/>
            <person name="Wang C."/>
            <person name="Huo Q."/>
            <person name="Li W."/>
            <person name="Guo W."/>
            <person name="Chen H."/>
            <person name="Chen S."/>
            <person name="Zhou L."/>
            <person name="Zhou L."/>
            <person name="Ni X."/>
            <person name="Tian J."/>
            <person name="Zhou Y."/>
            <person name="Sheng Y."/>
            <person name="Liu T."/>
            <person name="Pan Y."/>
            <person name="Xia L."/>
            <person name="Li J."/>
            <person name="Zhao F."/>
            <person name="Cao W."/>
        </authorList>
    </citation>
    <scope>NUCLEOTIDE SEQUENCE</scope>
    <source>
        <strain evidence="3">Rmic-2018</strain>
        <tissue evidence="3">Larvae</tissue>
    </source>
</reference>
<evidence type="ECO:0000313" key="4">
    <source>
        <dbReference type="Proteomes" id="UP000821866"/>
    </source>
</evidence>
<dbReference type="SMART" id="SM00369">
    <property type="entry name" value="LRR_TYP"/>
    <property type="match status" value="2"/>
</dbReference>
<sequence>MRLARPGVGPSLAYRAFFLVRGCGFSGFRGLEIASDNSDPCCASTLVGSYRLEGGIRGNRPRRHIEPRVTQLGGSTFEMLSLGDALCQDPKCLTDDLDGLGMLTDLDLSCNELRKLERYAFHRVPNLKTLKLSGNPLKFVDSSWFKNMDVLEMLGIAGDRRL</sequence>
<keyword evidence="4" id="KW-1185">Reference proteome</keyword>
<dbReference type="InterPro" id="IPR003591">
    <property type="entry name" value="Leu-rich_rpt_typical-subtyp"/>
</dbReference>
<name>A0A9J6DMU0_RHIMP</name>
<dbReference type="Gene3D" id="3.80.10.10">
    <property type="entry name" value="Ribonuclease Inhibitor"/>
    <property type="match status" value="1"/>
</dbReference>
<dbReference type="AlphaFoldDB" id="A0A9J6DMU0"/>